<dbReference type="GO" id="GO:0043409">
    <property type="term" value="P:negative regulation of MAPK cascade"/>
    <property type="evidence" value="ECO:0007669"/>
    <property type="project" value="TreeGrafter"/>
</dbReference>
<keyword evidence="3" id="KW-0378">Hydrolase</keyword>
<dbReference type="CDD" id="cd14498">
    <property type="entry name" value="DSP"/>
    <property type="match status" value="1"/>
</dbReference>
<evidence type="ECO:0000259" key="6">
    <source>
        <dbReference type="PROSITE" id="PS50056"/>
    </source>
</evidence>
<dbReference type="Gene3D" id="3.90.190.10">
    <property type="entry name" value="Protein tyrosine phosphatase superfamily"/>
    <property type="match status" value="1"/>
</dbReference>
<evidence type="ECO:0000256" key="4">
    <source>
        <dbReference type="ARBA" id="ARBA00022912"/>
    </source>
</evidence>
<evidence type="ECO:0000256" key="1">
    <source>
        <dbReference type="ARBA" id="ARBA00008601"/>
    </source>
</evidence>
<dbReference type="SMART" id="SM00195">
    <property type="entry name" value="DSPc"/>
    <property type="match status" value="1"/>
</dbReference>
<dbReference type="InterPro" id="IPR020422">
    <property type="entry name" value="TYR_PHOSPHATASE_DUAL_dom"/>
</dbReference>
<dbReference type="AlphaFoldDB" id="A0A1Y2GRC1"/>
<keyword evidence="4" id="KW-0904">Protein phosphatase</keyword>
<dbReference type="Proteomes" id="UP000193648">
    <property type="component" value="Unassembled WGS sequence"/>
</dbReference>
<gene>
    <name evidence="7" type="ORF">BCR41DRAFT_369746</name>
</gene>
<organism evidence="7 8">
    <name type="scientific">Lobosporangium transversale</name>
    <dbReference type="NCBI Taxonomy" id="64571"/>
    <lineage>
        <taxon>Eukaryota</taxon>
        <taxon>Fungi</taxon>
        <taxon>Fungi incertae sedis</taxon>
        <taxon>Mucoromycota</taxon>
        <taxon>Mortierellomycotina</taxon>
        <taxon>Mortierellomycetes</taxon>
        <taxon>Mortierellales</taxon>
        <taxon>Mortierellaceae</taxon>
        <taxon>Lobosporangium</taxon>
    </lineage>
</organism>
<keyword evidence="8" id="KW-1185">Reference proteome</keyword>
<evidence type="ECO:0000313" key="8">
    <source>
        <dbReference type="Proteomes" id="UP000193648"/>
    </source>
</evidence>
<sequence length="204" mass="22739">MSSIESTSGVSVPMSITHLQENAKAEREISMIIDNFLYLGGELVEEEQIEELQRLGIKRVLNMAANCDDELWVRRFNSAEENAAAYLKVGLLDHVDQDLKEGLEKAIKFIGSSKDPVYVHCQAGKSRSVATVIGYLIQGQGWPLKRAYDLVVERRRIMSPNIGFVSQLIMLEECILGQEKAGGLVNSMEDSEEVNPTLRTTIIP</sequence>
<dbReference type="STRING" id="64571.A0A1Y2GRC1"/>
<dbReference type="EC" id="3.1.3.48" evidence="2"/>
<dbReference type="InParanoid" id="A0A1Y2GRC1"/>
<accession>A0A1Y2GRC1</accession>
<dbReference type="InterPro" id="IPR000340">
    <property type="entry name" value="Dual-sp_phosphatase_cat-dom"/>
</dbReference>
<dbReference type="PROSITE" id="PS50054">
    <property type="entry name" value="TYR_PHOSPHATASE_DUAL"/>
    <property type="match status" value="1"/>
</dbReference>
<evidence type="ECO:0000256" key="2">
    <source>
        <dbReference type="ARBA" id="ARBA00013064"/>
    </source>
</evidence>
<dbReference type="InterPro" id="IPR029021">
    <property type="entry name" value="Prot-tyrosine_phosphatase-like"/>
</dbReference>
<feature type="domain" description="Tyrosine specific protein phosphatases" evidence="6">
    <location>
        <begin position="97"/>
        <end position="155"/>
    </location>
</feature>
<name>A0A1Y2GRC1_9FUNG</name>
<evidence type="ECO:0000256" key="3">
    <source>
        <dbReference type="ARBA" id="ARBA00022801"/>
    </source>
</evidence>
<proteinExistence type="inferred from homology"/>
<reference evidence="7 8" key="1">
    <citation type="submission" date="2016-07" db="EMBL/GenBank/DDBJ databases">
        <title>Pervasive Adenine N6-methylation of Active Genes in Fungi.</title>
        <authorList>
            <consortium name="DOE Joint Genome Institute"/>
            <person name="Mondo S.J."/>
            <person name="Dannebaum R.O."/>
            <person name="Kuo R.C."/>
            <person name="Labutti K."/>
            <person name="Haridas S."/>
            <person name="Kuo A."/>
            <person name="Salamov A."/>
            <person name="Ahrendt S.R."/>
            <person name="Lipzen A."/>
            <person name="Sullivan W."/>
            <person name="Andreopoulos W.B."/>
            <person name="Clum A."/>
            <person name="Lindquist E."/>
            <person name="Daum C."/>
            <person name="Ramamoorthy G.K."/>
            <person name="Gryganskyi A."/>
            <person name="Culley D."/>
            <person name="Magnuson J.K."/>
            <person name="James T.Y."/>
            <person name="O'Malley M.A."/>
            <person name="Stajich J.E."/>
            <person name="Spatafora J.W."/>
            <person name="Visel A."/>
            <person name="Grigoriev I.V."/>
        </authorList>
    </citation>
    <scope>NUCLEOTIDE SEQUENCE [LARGE SCALE GENOMIC DNA]</scope>
    <source>
        <strain evidence="7 8">NRRL 3116</strain>
    </source>
</reference>
<dbReference type="PROSITE" id="PS50056">
    <property type="entry name" value="TYR_PHOSPHATASE_2"/>
    <property type="match status" value="1"/>
</dbReference>
<dbReference type="GO" id="GO:0005737">
    <property type="term" value="C:cytoplasm"/>
    <property type="evidence" value="ECO:0007669"/>
    <property type="project" value="TreeGrafter"/>
</dbReference>
<comment type="similarity">
    <text evidence="1">Belongs to the protein-tyrosine phosphatase family. Non-receptor class dual specificity subfamily.</text>
</comment>
<evidence type="ECO:0000313" key="7">
    <source>
        <dbReference type="EMBL" id="ORZ20076.1"/>
    </source>
</evidence>
<protein>
    <recommendedName>
        <fullName evidence="2">protein-tyrosine-phosphatase</fullName>
        <ecNumber evidence="2">3.1.3.48</ecNumber>
    </recommendedName>
</protein>
<dbReference type="GO" id="GO:0004725">
    <property type="term" value="F:protein tyrosine phosphatase activity"/>
    <property type="evidence" value="ECO:0007669"/>
    <property type="project" value="UniProtKB-EC"/>
</dbReference>
<dbReference type="PANTHER" id="PTHR10159">
    <property type="entry name" value="DUAL SPECIFICITY PROTEIN PHOSPHATASE"/>
    <property type="match status" value="1"/>
</dbReference>
<dbReference type="EMBL" id="MCFF01000013">
    <property type="protein sequence ID" value="ORZ20076.1"/>
    <property type="molecule type" value="Genomic_DNA"/>
</dbReference>
<dbReference type="RefSeq" id="XP_021882616.1">
    <property type="nucleotide sequence ID" value="XM_022026483.1"/>
</dbReference>
<dbReference type="Pfam" id="PF00782">
    <property type="entry name" value="DSPc"/>
    <property type="match status" value="1"/>
</dbReference>
<comment type="caution">
    <text evidence="7">The sequence shown here is derived from an EMBL/GenBank/DDBJ whole genome shotgun (WGS) entry which is preliminary data.</text>
</comment>
<dbReference type="GeneID" id="33568326"/>
<dbReference type="InterPro" id="IPR000387">
    <property type="entry name" value="Tyr_Pase_dom"/>
</dbReference>
<dbReference type="SUPFAM" id="SSF52799">
    <property type="entry name" value="(Phosphotyrosine protein) phosphatases II"/>
    <property type="match status" value="1"/>
</dbReference>
<dbReference type="PANTHER" id="PTHR10159:SF530">
    <property type="entry name" value="DUAL SPECIFICITY PROTEIN PHOSPHATASE DDB_G0271350-RELATED"/>
    <property type="match status" value="1"/>
</dbReference>
<dbReference type="OrthoDB" id="273181at2759"/>
<evidence type="ECO:0000259" key="5">
    <source>
        <dbReference type="PROSITE" id="PS50054"/>
    </source>
</evidence>
<feature type="domain" description="Tyrosine-protein phosphatase" evidence="5">
    <location>
        <begin position="28"/>
        <end position="177"/>
    </location>
</feature>